<gene>
    <name evidence="3" type="ORF">AB205_0098700</name>
</gene>
<sequence length="175" mass="19533">MQTRFCVRRGHSAAVFTSGRWSTSVGHKNTIFIGGAHRCSSVYYRGVSICEACTRQVKYCRLTKDTENATSWNSAKIDNCTPLPSNVSYLFIVLPSNICVLIIPFLFYIGEKRLGGHPSSEETRDPPPREEGEIPPTQVEQEEEEDVVETGTTTGDREVRDRDPFTSESAQILIG</sequence>
<name>A0A2G9Q3M2_AQUCT</name>
<dbReference type="Proteomes" id="UP000228934">
    <property type="component" value="Unassembled WGS sequence"/>
</dbReference>
<keyword evidence="2" id="KW-1133">Transmembrane helix</keyword>
<accession>A0A2G9Q3M2</accession>
<reference evidence="4" key="1">
    <citation type="journal article" date="2017" name="Nat. Commun.">
        <title>The North American bullfrog draft genome provides insight into hormonal regulation of long noncoding RNA.</title>
        <authorList>
            <person name="Hammond S.A."/>
            <person name="Warren R.L."/>
            <person name="Vandervalk B.P."/>
            <person name="Kucuk E."/>
            <person name="Khan H."/>
            <person name="Gibb E.A."/>
            <person name="Pandoh P."/>
            <person name="Kirk H."/>
            <person name="Zhao Y."/>
            <person name="Jones M."/>
            <person name="Mungall A.J."/>
            <person name="Coope R."/>
            <person name="Pleasance S."/>
            <person name="Moore R.A."/>
            <person name="Holt R.A."/>
            <person name="Round J.M."/>
            <person name="Ohora S."/>
            <person name="Walle B.V."/>
            <person name="Veldhoen N."/>
            <person name="Helbing C.C."/>
            <person name="Birol I."/>
        </authorList>
    </citation>
    <scope>NUCLEOTIDE SEQUENCE [LARGE SCALE GENOMIC DNA]</scope>
</reference>
<keyword evidence="2" id="KW-0472">Membrane</keyword>
<feature type="region of interest" description="Disordered" evidence="1">
    <location>
        <begin position="116"/>
        <end position="175"/>
    </location>
</feature>
<keyword evidence="4" id="KW-1185">Reference proteome</keyword>
<evidence type="ECO:0000256" key="2">
    <source>
        <dbReference type="SAM" id="Phobius"/>
    </source>
</evidence>
<dbReference type="AlphaFoldDB" id="A0A2G9Q3M2"/>
<evidence type="ECO:0000313" key="4">
    <source>
        <dbReference type="Proteomes" id="UP000228934"/>
    </source>
</evidence>
<evidence type="ECO:0000256" key="1">
    <source>
        <dbReference type="SAM" id="MobiDB-lite"/>
    </source>
</evidence>
<feature type="compositionally biased region" description="Basic and acidic residues" evidence="1">
    <location>
        <begin position="116"/>
        <end position="132"/>
    </location>
</feature>
<feature type="compositionally biased region" description="Polar residues" evidence="1">
    <location>
        <begin position="166"/>
        <end position="175"/>
    </location>
</feature>
<proteinExistence type="predicted"/>
<protein>
    <submittedName>
        <fullName evidence="3">Uncharacterized protein</fullName>
    </submittedName>
</protein>
<keyword evidence="2" id="KW-0812">Transmembrane</keyword>
<organism evidence="3 4">
    <name type="scientific">Aquarana catesbeiana</name>
    <name type="common">American bullfrog</name>
    <name type="synonym">Rana catesbeiana</name>
    <dbReference type="NCBI Taxonomy" id="8400"/>
    <lineage>
        <taxon>Eukaryota</taxon>
        <taxon>Metazoa</taxon>
        <taxon>Chordata</taxon>
        <taxon>Craniata</taxon>
        <taxon>Vertebrata</taxon>
        <taxon>Euteleostomi</taxon>
        <taxon>Amphibia</taxon>
        <taxon>Batrachia</taxon>
        <taxon>Anura</taxon>
        <taxon>Neobatrachia</taxon>
        <taxon>Ranoidea</taxon>
        <taxon>Ranidae</taxon>
        <taxon>Aquarana</taxon>
    </lineage>
</organism>
<dbReference type="EMBL" id="KZ369450">
    <property type="protein sequence ID" value="PIO10155.1"/>
    <property type="molecule type" value="Genomic_DNA"/>
</dbReference>
<feature type="compositionally biased region" description="Basic and acidic residues" evidence="1">
    <location>
        <begin position="155"/>
        <end position="165"/>
    </location>
</feature>
<feature type="transmembrane region" description="Helical" evidence="2">
    <location>
        <begin position="89"/>
        <end position="109"/>
    </location>
</feature>
<evidence type="ECO:0000313" key="3">
    <source>
        <dbReference type="EMBL" id="PIO10155.1"/>
    </source>
</evidence>